<dbReference type="AlphaFoldDB" id="A0A194S488"/>
<feature type="compositionally biased region" description="Low complexity" evidence="2">
    <location>
        <begin position="552"/>
        <end position="571"/>
    </location>
</feature>
<dbReference type="RefSeq" id="XP_018271383.1">
    <property type="nucleotide sequence ID" value="XM_018414303.1"/>
</dbReference>
<feature type="compositionally biased region" description="Acidic residues" evidence="2">
    <location>
        <begin position="318"/>
        <end position="335"/>
    </location>
</feature>
<sequence length="1090" mass="114682">MGRTRSTTSSAPLSRTLPKRARLVTARFDPSTIAAEPQQQSGSHRSTSKPRVKVKPKPKPVARQTVKTQAGLSRKSGGTTTSGQPASLRAKVLAAVVRLSREKKRGKKGVGHSSVNTYLAKRAPPPSPSSMVTSFATLVLEAKHQLVQDGFLRYGEGAGNTLAVAPGVREDVEMLCDISNPNSSDDERACTTFLSSTADKRRAGSSKPAIKLPSSSSRQPEVVVSVPTSSPLSSRPSSSAPKKRRASTASSDARSASELDTLTESDNVATPSRSRKLKPSSAGRSGRQKKKVRIVTPSEQGSDSDGDSTTDAQGSSNVDEDADVDSGGDEDDDGEAGATGRKAKAPVAKFDTRGGLGRLTKVQLVAMIEELRGAVKERDDELGEAREQLDVLGEAREQLDVLGDSAREWEARARELGWQDKLLEGAADDVEEGAAAGGGVDEKVEKEAAGEEGLSEAKVEGSAPSQDAHPEPEPVPGIDGAAIDVNKAADVDVDVVAQPEPDANEVEVQISSTAVKTPVKPATADDYDASIDADLLIDDDAFDAELRRAGWPTPTVPSAATTTSTDSSSNEPSPPAPRPFAGAPLPVAVLELAEAVAPEPRRGASAPPAPRSSPSAREQARLTMQNGCITTVMTVLVDSPASHTLGAAASAAGRTSVEPEKAAVVPRRSSLPTDAALRGSPSSSPHKAPADIFARFGGERASSVASVSSSSSSSAAAQVQKELVGGKLGDPASAARIAELEVQLHEYQEREKELEGELEKARAECSALEEDVGGILSRHHDATIALSKANLELKAATDKLVLERDNLKAATAQHEYGREQELKALSTLESDRNEIRSLVLRHALRHAQQAGNQIAWPDSASLSHEQLVPLLESLMVRLHARGQDVTRLERERSSCAGLVAGLLRSRQDVGDVVLATSSTQVVGGVGTNLEAAVQLVGRIVDHLVAELGTKQSALEEASQQVKDYSKLVTSSTEVLVGVFGTLVASLGPLMSFDGTAPQHLHALVENLPALALCVSRRVETSQGLVTQAQNGQRTATSELEKVKSQLQVETSRNAVLAAEKETLSTRVVKLEGIRDSFMASLDKLGLLSRT</sequence>
<evidence type="ECO:0000313" key="3">
    <source>
        <dbReference type="EMBL" id="KPV75334.1"/>
    </source>
</evidence>
<feature type="compositionally biased region" description="Polar residues" evidence="2">
    <location>
        <begin position="1"/>
        <end position="13"/>
    </location>
</feature>
<reference evidence="3 4" key="1">
    <citation type="journal article" date="2015" name="Front. Microbiol.">
        <title>Genome sequence of the plant growth promoting endophytic yeast Rhodotorula graminis WP1.</title>
        <authorList>
            <person name="Firrincieli A."/>
            <person name="Otillar R."/>
            <person name="Salamov A."/>
            <person name="Schmutz J."/>
            <person name="Khan Z."/>
            <person name="Redman R.S."/>
            <person name="Fleck N.D."/>
            <person name="Lindquist E."/>
            <person name="Grigoriev I.V."/>
            <person name="Doty S.L."/>
        </authorList>
    </citation>
    <scope>NUCLEOTIDE SEQUENCE [LARGE SCALE GENOMIC DNA]</scope>
    <source>
        <strain evidence="3 4">WP1</strain>
    </source>
</reference>
<feature type="compositionally biased region" description="Low complexity" evidence="2">
    <location>
        <begin position="583"/>
        <end position="617"/>
    </location>
</feature>
<dbReference type="GeneID" id="28974751"/>
<feature type="region of interest" description="Disordered" evidence="2">
    <location>
        <begin position="548"/>
        <end position="624"/>
    </location>
</feature>
<feature type="compositionally biased region" description="Polar residues" evidence="2">
    <location>
        <begin position="258"/>
        <end position="272"/>
    </location>
</feature>
<feature type="region of interest" description="Disordered" evidence="2">
    <location>
        <begin position="499"/>
        <end position="526"/>
    </location>
</feature>
<organism evidence="3 4">
    <name type="scientific">Rhodotorula graminis (strain WP1)</name>
    <dbReference type="NCBI Taxonomy" id="578459"/>
    <lineage>
        <taxon>Eukaryota</taxon>
        <taxon>Fungi</taxon>
        <taxon>Dikarya</taxon>
        <taxon>Basidiomycota</taxon>
        <taxon>Pucciniomycotina</taxon>
        <taxon>Microbotryomycetes</taxon>
        <taxon>Sporidiobolales</taxon>
        <taxon>Sporidiobolaceae</taxon>
        <taxon>Rhodotorula</taxon>
    </lineage>
</organism>
<feature type="coiled-coil region" evidence="1">
    <location>
        <begin position="737"/>
        <end position="813"/>
    </location>
</feature>
<dbReference type="EMBL" id="KQ474078">
    <property type="protein sequence ID" value="KPV75334.1"/>
    <property type="molecule type" value="Genomic_DNA"/>
</dbReference>
<protein>
    <submittedName>
        <fullName evidence="3">Uncharacterized protein</fullName>
    </submittedName>
</protein>
<feature type="compositionally biased region" description="Polar residues" evidence="2">
    <location>
        <begin position="65"/>
        <end position="85"/>
    </location>
</feature>
<dbReference type="OrthoDB" id="10683470at2759"/>
<feature type="region of interest" description="Disordered" evidence="2">
    <location>
        <begin position="198"/>
        <end position="346"/>
    </location>
</feature>
<dbReference type="Proteomes" id="UP000053890">
    <property type="component" value="Unassembled WGS sequence"/>
</dbReference>
<evidence type="ECO:0000256" key="2">
    <source>
        <dbReference type="SAM" id="MobiDB-lite"/>
    </source>
</evidence>
<feature type="compositionally biased region" description="Low complexity" evidence="2">
    <location>
        <begin position="247"/>
        <end position="256"/>
    </location>
</feature>
<feature type="region of interest" description="Disordered" evidence="2">
    <location>
        <begin position="650"/>
        <end position="690"/>
    </location>
</feature>
<gene>
    <name evidence="3" type="ORF">RHOBADRAFT_43839</name>
</gene>
<proteinExistence type="predicted"/>
<feature type="compositionally biased region" description="Low complexity" evidence="2">
    <location>
        <begin position="222"/>
        <end position="240"/>
    </location>
</feature>
<feature type="region of interest" description="Disordered" evidence="2">
    <location>
        <begin position="1"/>
        <end position="87"/>
    </location>
</feature>
<evidence type="ECO:0000313" key="4">
    <source>
        <dbReference type="Proteomes" id="UP000053890"/>
    </source>
</evidence>
<name>A0A194S488_RHOGW</name>
<feature type="compositionally biased region" description="Basic and acidic residues" evidence="2">
    <location>
        <begin position="440"/>
        <end position="459"/>
    </location>
</feature>
<evidence type="ECO:0000256" key="1">
    <source>
        <dbReference type="SAM" id="Coils"/>
    </source>
</evidence>
<accession>A0A194S488</accession>
<keyword evidence="4" id="KW-1185">Reference proteome</keyword>
<feature type="compositionally biased region" description="Basic residues" evidence="2">
    <location>
        <begin position="46"/>
        <end position="60"/>
    </location>
</feature>
<keyword evidence="1" id="KW-0175">Coiled coil</keyword>
<feature type="region of interest" description="Disordered" evidence="2">
    <location>
        <begin position="429"/>
        <end position="480"/>
    </location>
</feature>